<sequence length="106" mass="11338">MPRVNSSAPIIWMLSGFPIAISGLEVTHFNRRRPGSTPTRLTITDLLTQGVTKQFTISPFTSPEIQANLATTCICDTATAHSNFSSRALAIATGTKQCSYPGVPVT</sequence>
<keyword evidence="1" id="KW-0472">Membrane</keyword>
<reference evidence="2" key="1">
    <citation type="submission" date="2021-06" db="EMBL/GenBank/DDBJ databases">
        <title>Comparative genomics, transcriptomics and evolutionary studies reveal genomic signatures of adaptation to plant cell wall in hemibiotrophic fungi.</title>
        <authorList>
            <consortium name="DOE Joint Genome Institute"/>
            <person name="Baroncelli R."/>
            <person name="Diaz J.F."/>
            <person name="Benocci T."/>
            <person name="Peng M."/>
            <person name="Battaglia E."/>
            <person name="Haridas S."/>
            <person name="Andreopoulos W."/>
            <person name="Labutti K."/>
            <person name="Pangilinan J."/>
            <person name="Floch G.L."/>
            <person name="Makela M.R."/>
            <person name="Henrissat B."/>
            <person name="Grigoriev I.V."/>
            <person name="Crouch J.A."/>
            <person name="De Vries R.P."/>
            <person name="Sukno S.A."/>
            <person name="Thon M.R."/>
        </authorList>
    </citation>
    <scope>NUCLEOTIDE SEQUENCE</scope>
    <source>
        <strain evidence="2">MAFF235873</strain>
    </source>
</reference>
<evidence type="ECO:0000313" key="3">
    <source>
        <dbReference type="Proteomes" id="UP001232148"/>
    </source>
</evidence>
<comment type="caution">
    <text evidence="2">The sequence shown here is derived from an EMBL/GenBank/DDBJ whole genome shotgun (WGS) entry which is preliminary data.</text>
</comment>
<dbReference type="Proteomes" id="UP001232148">
    <property type="component" value="Unassembled WGS sequence"/>
</dbReference>
<organism evidence="2 3">
    <name type="scientific">Colletotrichum zoysiae</name>
    <dbReference type="NCBI Taxonomy" id="1216348"/>
    <lineage>
        <taxon>Eukaryota</taxon>
        <taxon>Fungi</taxon>
        <taxon>Dikarya</taxon>
        <taxon>Ascomycota</taxon>
        <taxon>Pezizomycotina</taxon>
        <taxon>Sordariomycetes</taxon>
        <taxon>Hypocreomycetidae</taxon>
        <taxon>Glomerellales</taxon>
        <taxon>Glomerellaceae</taxon>
        <taxon>Colletotrichum</taxon>
        <taxon>Colletotrichum graminicola species complex</taxon>
    </lineage>
</organism>
<dbReference type="EMBL" id="MU842811">
    <property type="protein sequence ID" value="KAK2034964.1"/>
    <property type="molecule type" value="Genomic_DNA"/>
</dbReference>
<proteinExistence type="predicted"/>
<feature type="transmembrane region" description="Helical" evidence="1">
    <location>
        <begin position="6"/>
        <end position="24"/>
    </location>
</feature>
<evidence type="ECO:0000313" key="2">
    <source>
        <dbReference type="EMBL" id="KAK2034964.1"/>
    </source>
</evidence>
<gene>
    <name evidence="2" type="ORF">LX32DRAFT_633807</name>
</gene>
<accession>A0AAD9M6B4</accession>
<keyword evidence="1" id="KW-1133">Transmembrane helix</keyword>
<protein>
    <submittedName>
        <fullName evidence="2">Uncharacterized protein</fullName>
    </submittedName>
</protein>
<name>A0AAD9M6B4_9PEZI</name>
<keyword evidence="3" id="KW-1185">Reference proteome</keyword>
<keyword evidence="1" id="KW-0812">Transmembrane</keyword>
<dbReference type="AlphaFoldDB" id="A0AAD9M6B4"/>
<evidence type="ECO:0000256" key="1">
    <source>
        <dbReference type="SAM" id="Phobius"/>
    </source>
</evidence>